<evidence type="ECO:0000256" key="7">
    <source>
        <dbReference type="ARBA" id="ARBA00048741"/>
    </source>
</evidence>
<dbReference type="GO" id="GO:0005829">
    <property type="term" value="C:cytosol"/>
    <property type="evidence" value="ECO:0007669"/>
    <property type="project" value="TreeGrafter"/>
</dbReference>
<protein>
    <recommendedName>
        <fullName evidence="3">asparagine synthase (glutamine-hydrolyzing)</fullName>
        <ecNumber evidence="3">6.3.5.4</ecNumber>
    </recommendedName>
</protein>
<evidence type="ECO:0000313" key="11">
    <source>
        <dbReference type="EMBL" id="KEO73459.1"/>
    </source>
</evidence>
<dbReference type="SUPFAM" id="SSF56235">
    <property type="entry name" value="N-terminal nucleophile aminohydrolases (Ntn hydrolases)"/>
    <property type="match status" value="1"/>
</dbReference>
<dbReference type="SUPFAM" id="SSF52402">
    <property type="entry name" value="Adenine nucleotide alpha hydrolases-like"/>
    <property type="match status" value="1"/>
</dbReference>
<sequence length="625" mass="71923">MCGIAGILSENPNLINKENLIRMTDSIIHRGPDGSGHWISEDGKVGFGHRRLSILDLSESGAQPMHYMGRYTLTFNGEIYNYLEIKADLIKKGYSFRSNSDTEVLLALYDHKKESCLEDLDGMFAFSLYDNKTGEVFCARDRFGEKPFFYTQFQGAFYFASEMKEFSAVGVDRIPDPEMIFNYLHYDLVDNHADPTQTFYKGYKKLAPGHYLIWKNAGFIIKKYWGLNPKNQNNSIGIDEAKDKFRTLFYESVNRRLRSDVLVGSSLSGGIDSSLVVCVIDNLLKNHPDSIQNTFSARFKDFYKDEGYFIQKVRESTRINSHELYSNMEDLENVFDKICYHQEEPFGSASILVQYQVYELAKKHGVTVLLDGQGADEILAGYHPYFSTYFNEIRKHSESKFKREYAAYMKLHEGNSINAKISKPGWKQSMASNFPDLVSKVGRGILSYKMKNTSLMAKDFFEENKKHAHNNFKLDVGHLNSHLHFSTFSIGLPTLLRYADRNSMAHSREVRLPFLSHDLVEFVFSLPSDYKIKEGWTKYLMRAAFEDLVPQEISWRKDKIGFEPPQKSWMDNIKTQEKIRAAREILSKEGILQKGAENLPIQSQVAHIKGDGSWNHLMVSKLYDT</sequence>
<dbReference type="PIRSF" id="PIRSF001589">
    <property type="entry name" value="Asn_synthetase_glu-h"/>
    <property type="match status" value="1"/>
</dbReference>
<comment type="pathway">
    <text evidence="1">Amino-acid biosynthesis; L-asparagine biosynthesis; L-asparagine from L-aspartate (L-Gln route): step 1/1.</text>
</comment>
<dbReference type="InterPro" id="IPR033738">
    <property type="entry name" value="AsnB_N"/>
</dbReference>
<gene>
    <name evidence="11" type="ORF">EL17_11160</name>
</gene>
<dbReference type="Proteomes" id="UP000027821">
    <property type="component" value="Unassembled WGS sequence"/>
</dbReference>
<evidence type="ECO:0000256" key="2">
    <source>
        <dbReference type="ARBA" id="ARBA00005752"/>
    </source>
</evidence>
<dbReference type="InterPro" id="IPR051786">
    <property type="entry name" value="ASN_synthetase/amidase"/>
</dbReference>
<dbReference type="GO" id="GO:0004066">
    <property type="term" value="F:asparagine synthase (glutamine-hydrolyzing) activity"/>
    <property type="evidence" value="ECO:0007669"/>
    <property type="project" value="UniProtKB-EC"/>
</dbReference>
<proteinExistence type="inferred from homology"/>
<comment type="caution">
    <text evidence="11">The sequence shown here is derived from an EMBL/GenBank/DDBJ whole genome shotgun (WGS) entry which is preliminary data.</text>
</comment>
<evidence type="ECO:0000256" key="1">
    <source>
        <dbReference type="ARBA" id="ARBA00005187"/>
    </source>
</evidence>
<dbReference type="PANTHER" id="PTHR43284:SF1">
    <property type="entry name" value="ASPARAGINE SYNTHETASE"/>
    <property type="match status" value="1"/>
</dbReference>
<evidence type="ECO:0000256" key="8">
    <source>
        <dbReference type="PIRSR" id="PIRSR001589-1"/>
    </source>
</evidence>
<dbReference type="InterPro" id="IPR006426">
    <property type="entry name" value="Asn_synth_AEB"/>
</dbReference>
<evidence type="ECO:0000256" key="6">
    <source>
        <dbReference type="ARBA" id="ARBA00022962"/>
    </source>
</evidence>
<dbReference type="PROSITE" id="PS51278">
    <property type="entry name" value="GATASE_TYPE_2"/>
    <property type="match status" value="1"/>
</dbReference>
<keyword evidence="4 9" id="KW-0547">Nucleotide-binding</keyword>
<dbReference type="GO" id="GO:0006529">
    <property type="term" value="P:asparagine biosynthetic process"/>
    <property type="evidence" value="ECO:0007669"/>
    <property type="project" value="UniProtKB-KW"/>
</dbReference>
<feature type="binding site" evidence="9">
    <location>
        <position position="101"/>
    </location>
    <ligand>
        <name>L-glutamine</name>
        <dbReference type="ChEBI" id="CHEBI:58359"/>
    </ligand>
</feature>
<keyword evidence="8" id="KW-0028">Amino-acid biosynthesis</keyword>
<dbReference type="GO" id="GO:0005524">
    <property type="term" value="F:ATP binding"/>
    <property type="evidence" value="ECO:0007669"/>
    <property type="project" value="UniProtKB-KW"/>
</dbReference>
<evidence type="ECO:0000313" key="12">
    <source>
        <dbReference type="Proteomes" id="UP000027821"/>
    </source>
</evidence>
<dbReference type="eggNOG" id="COG0367">
    <property type="taxonomic scope" value="Bacteria"/>
</dbReference>
<dbReference type="Pfam" id="PF13537">
    <property type="entry name" value="GATase_7"/>
    <property type="match status" value="1"/>
</dbReference>
<dbReference type="InterPro" id="IPR014729">
    <property type="entry name" value="Rossmann-like_a/b/a_fold"/>
</dbReference>
<dbReference type="RefSeq" id="WP_035074256.1">
    <property type="nucleotide sequence ID" value="NZ_JMIH01000021.1"/>
</dbReference>
<evidence type="ECO:0000259" key="10">
    <source>
        <dbReference type="PROSITE" id="PS51278"/>
    </source>
</evidence>
<keyword evidence="12" id="KW-1185">Reference proteome</keyword>
<accession>A0A074KWW9</accession>
<dbReference type="InterPro" id="IPR029055">
    <property type="entry name" value="Ntn_hydrolases_N"/>
</dbReference>
<dbReference type="CDD" id="cd01991">
    <property type="entry name" value="Asn_synthase_B_C"/>
    <property type="match status" value="1"/>
</dbReference>
<dbReference type="CDD" id="cd00712">
    <property type="entry name" value="AsnB"/>
    <property type="match status" value="1"/>
</dbReference>
<evidence type="ECO:0000256" key="5">
    <source>
        <dbReference type="ARBA" id="ARBA00022840"/>
    </source>
</evidence>
<comment type="similarity">
    <text evidence="2">Belongs to the asparagine synthetase family.</text>
</comment>
<reference evidence="11 12" key="1">
    <citation type="submission" date="2014-04" db="EMBL/GenBank/DDBJ databases">
        <title>Characterization and application of a salt tolerant electro-active bacterium.</title>
        <authorList>
            <person name="Yang L."/>
            <person name="Wei S."/>
            <person name="Tay Q.X.M."/>
        </authorList>
    </citation>
    <scope>NUCLEOTIDE SEQUENCE [LARGE SCALE GENOMIC DNA]</scope>
    <source>
        <strain evidence="11 12">LY1</strain>
    </source>
</reference>
<keyword evidence="6 8" id="KW-0315">Glutamine amidotransferase</keyword>
<feature type="domain" description="Glutamine amidotransferase type-2" evidence="10">
    <location>
        <begin position="2"/>
        <end position="217"/>
    </location>
</feature>
<dbReference type="EC" id="6.3.5.4" evidence="3"/>
<dbReference type="Pfam" id="PF00733">
    <property type="entry name" value="Asn_synthase"/>
    <property type="match status" value="1"/>
</dbReference>
<keyword evidence="5 9" id="KW-0067">ATP-binding</keyword>
<dbReference type="AlphaFoldDB" id="A0A074KWW9"/>
<keyword evidence="8" id="KW-0061">Asparagine biosynthesis</keyword>
<evidence type="ECO:0000256" key="9">
    <source>
        <dbReference type="PIRSR" id="PIRSR001589-2"/>
    </source>
</evidence>
<name>A0A074KWW9_9BACT</name>
<comment type="catalytic activity">
    <reaction evidence="7">
        <text>L-aspartate + L-glutamine + ATP + H2O = L-asparagine + L-glutamate + AMP + diphosphate + H(+)</text>
        <dbReference type="Rhea" id="RHEA:12228"/>
        <dbReference type="ChEBI" id="CHEBI:15377"/>
        <dbReference type="ChEBI" id="CHEBI:15378"/>
        <dbReference type="ChEBI" id="CHEBI:29985"/>
        <dbReference type="ChEBI" id="CHEBI:29991"/>
        <dbReference type="ChEBI" id="CHEBI:30616"/>
        <dbReference type="ChEBI" id="CHEBI:33019"/>
        <dbReference type="ChEBI" id="CHEBI:58048"/>
        <dbReference type="ChEBI" id="CHEBI:58359"/>
        <dbReference type="ChEBI" id="CHEBI:456215"/>
        <dbReference type="EC" id="6.3.5.4"/>
    </reaction>
</comment>
<evidence type="ECO:0000256" key="4">
    <source>
        <dbReference type="ARBA" id="ARBA00022741"/>
    </source>
</evidence>
<dbReference type="OrthoDB" id="9763290at2"/>
<dbReference type="Gene3D" id="3.40.50.620">
    <property type="entry name" value="HUPs"/>
    <property type="match status" value="1"/>
</dbReference>
<dbReference type="InterPro" id="IPR001962">
    <property type="entry name" value="Asn_synthase"/>
</dbReference>
<dbReference type="Gene3D" id="3.60.20.10">
    <property type="entry name" value="Glutamine Phosphoribosylpyrophosphate, subunit 1, domain 1"/>
    <property type="match status" value="1"/>
</dbReference>
<feature type="active site" description="For GATase activity" evidence="8">
    <location>
        <position position="2"/>
    </location>
</feature>
<dbReference type="InterPro" id="IPR017932">
    <property type="entry name" value="GATase_2_dom"/>
</dbReference>
<dbReference type="PANTHER" id="PTHR43284">
    <property type="entry name" value="ASPARAGINE SYNTHETASE (GLUTAMINE-HYDROLYZING)"/>
    <property type="match status" value="1"/>
</dbReference>
<evidence type="ECO:0000256" key="3">
    <source>
        <dbReference type="ARBA" id="ARBA00012737"/>
    </source>
</evidence>
<dbReference type="NCBIfam" id="TIGR01536">
    <property type="entry name" value="asn_synth_AEB"/>
    <property type="match status" value="1"/>
</dbReference>
<organism evidence="11 12">
    <name type="scientific">Anditalea andensis</name>
    <dbReference type="NCBI Taxonomy" id="1048983"/>
    <lineage>
        <taxon>Bacteria</taxon>
        <taxon>Pseudomonadati</taxon>
        <taxon>Bacteroidota</taxon>
        <taxon>Cytophagia</taxon>
        <taxon>Cytophagales</taxon>
        <taxon>Cytophagaceae</taxon>
        <taxon>Anditalea</taxon>
    </lineage>
</organism>
<dbReference type="EMBL" id="JMIH01000021">
    <property type="protein sequence ID" value="KEO73459.1"/>
    <property type="molecule type" value="Genomic_DNA"/>
</dbReference>
<dbReference type="STRING" id="1048983.EL17_11160"/>